<dbReference type="EMBL" id="QPFP01000073">
    <property type="protein sequence ID" value="TEB23810.1"/>
    <property type="molecule type" value="Genomic_DNA"/>
</dbReference>
<sequence length="136" mass="15098">MQTSAGQPRELVFVFTCKVDPDHHQPHRRSRLKTSSGTSNLNAGAKACNRRLGASMAAASSSRSIIPYSSANHRTILALRCSKSMRPFTFVQDPLYQAEVDMLRPGTQLPDPTTVSRDVKLLYKHLAPHVSSYFKV</sequence>
<organism evidence="2 5">
    <name type="scientific">Coprinellus micaceus</name>
    <name type="common">Glistening ink-cap mushroom</name>
    <name type="synonym">Coprinus micaceus</name>
    <dbReference type="NCBI Taxonomy" id="71717"/>
    <lineage>
        <taxon>Eukaryota</taxon>
        <taxon>Fungi</taxon>
        <taxon>Dikarya</taxon>
        <taxon>Basidiomycota</taxon>
        <taxon>Agaricomycotina</taxon>
        <taxon>Agaricomycetes</taxon>
        <taxon>Agaricomycetidae</taxon>
        <taxon>Agaricales</taxon>
        <taxon>Agaricineae</taxon>
        <taxon>Psathyrellaceae</taxon>
        <taxon>Coprinellus</taxon>
    </lineage>
</organism>
<reference evidence="2 5" key="1">
    <citation type="journal article" date="2019" name="Nat. Ecol. Evol.">
        <title>Megaphylogeny resolves global patterns of mushroom evolution.</title>
        <authorList>
            <person name="Varga T."/>
            <person name="Krizsan K."/>
            <person name="Foldi C."/>
            <person name="Dima B."/>
            <person name="Sanchez-Garcia M."/>
            <person name="Sanchez-Ramirez S."/>
            <person name="Szollosi G.J."/>
            <person name="Szarkandi J.G."/>
            <person name="Papp V."/>
            <person name="Albert L."/>
            <person name="Andreopoulos W."/>
            <person name="Angelini C."/>
            <person name="Antonin V."/>
            <person name="Barry K.W."/>
            <person name="Bougher N.L."/>
            <person name="Buchanan P."/>
            <person name="Buyck B."/>
            <person name="Bense V."/>
            <person name="Catcheside P."/>
            <person name="Chovatia M."/>
            <person name="Cooper J."/>
            <person name="Damon W."/>
            <person name="Desjardin D."/>
            <person name="Finy P."/>
            <person name="Geml J."/>
            <person name="Haridas S."/>
            <person name="Hughes K."/>
            <person name="Justo A."/>
            <person name="Karasinski D."/>
            <person name="Kautmanova I."/>
            <person name="Kiss B."/>
            <person name="Kocsube S."/>
            <person name="Kotiranta H."/>
            <person name="LaButti K.M."/>
            <person name="Lechner B.E."/>
            <person name="Liimatainen K."/>
            <person name="Lipzen A."/>
            <person name="Lukacs Z."/>
            <person name="Mihaltcheva S."/>
            <person name="Morgado L.N."/>
            <person name="Niskanen T."/>
            <person name="Noordeloos M.E."/>
            <person name="Ohm R.A."/>
            <person name="Ortiz-Santana B."/>
            <person name="Ovrebo C."/>
            <person name="Racz N."/>
            <person name="Riley R."/>
            <person name="Savchenko A."/>
            <person name="Shiryaev A."/>
            <person name="Soop K."/>
            <person name="Spirin V."/>
            <person name="Szebenyi C."/>
            <person name="Tomsovsky M."/>
            <person name="Tulloss R.E."/>
            <person name="Uehling J."/>
            <person name="Grigoriev I.V."/>
            <person name="Vagvolgyi C."/>
            <person name="Papp T."/>
            <person name="Martin F.M."/>
            <person name="Miettinen O."/>
            <person name="Hibbett D.S."/>
            <person name="Nagy L.G."/>
        </authorList>
    </citation>
    <scope>NUCLEOTIDE SEQUENCE [LARGE SCALE GENOMIC DNA]</scope>
    <source>
        <strain evidence="2 5">FP101781</strain>
    </source>
</reference>
<protein>
    <submittedName>
        <fullName evidence="2">Uncharacterized protein</fullName>
    </submittedName>
</protein>
<evidence type="ECO:0000313" key="4">
    <source>
        <dbReference type="EMBL" id="TEB29909.1"/>
    </source>
</evidence>
<evidence type="ECO:0000313" key="3">
    <source>
        <dbReference type="EMBL" id="TEB23810.1"/>
    </source>
</evidence>
<dbReference type="Proteomes" id="UP000298030">
    <property type="component" value="Unassembled WGS sequence"/>
</dbReference>
<feature type="compositionally biased region" description="Polar residues" evidence="1">
    <location>
        <begin position="33"/>
        <end position="42"/>
    </location>
</feature>
<dbReference type="EMBL" id="QPFP01000025">
    <property type="protein sequence ID" value="TEB29909.1"/>
    <property type="molecule type" value="Genomic_DNA"/>
</dbReference>
<comment type="caution">
    <text evidence="2">The sequence shown here is derived from an EMBL/GenBank/DDBJ whole genome shotgun (WGS) entry which is preliminary data.</text>
</comment>
<proteinExistence type="predicted"/>
<feature type="region of interest" description="Disordered" evidence="1">
    <location>
        <begin position="22"/>
        <end position="45"/>
    </location>
</feature>
<evidence type="ECO:0000256" key="1">
    <source>
        <dbReference type="SAM" id="MobiDB-lite"/>
    </source>
</evidence>
<dbReference type="AlphaFoldDB" id="A0A4Y7S1P0"/>
<dbReference type="OrthoDB" id="2794314at2759"/>
<gene>
    <name evidence="4" type="ORF">FA13DRAFT_1631532</name>
    <name evidence="2" type="ORF">FA13DRAFT_1651408</name>
    <name evidence="3" type="ORF">FA13DRAFT_1913246</name>
</gene>
<evidence type="ECO:0000313" key="5">
    <source>
        <dbReference type="Proteomes" id="UP000298030"/>
    </source>
</evidence>
<keyword evidence="5" id="KW-1185">Reference proteome</keyword>
<accession>A0A4Y7S1P0</accession>
<name>A0A4Y7S1P0_COPMI</name>
<evidence type="ECO:0000313" key="2">
    <source>
        <dbReference type="EMBL" id="TEB15056.1"/>
    </source>
</evidence>
<dbReference type="EMBL" id="QPFP01000368">
    <property type="protein sequence ID" value="TEB15056.1"/>
    <property type="molecule type" value="Genomic_DNA"/>
</dbReference>